<keyword evidence="8" id="KW-0067">ATP-binding</keyword>
<dbReference type="InterPro" id="IPR014721">
    <property type="entry name" value="Ribsml_uS5_D2-typ_fold_subgr"/>
</dbReference>
<evidence type="ECO:0000256" key="3">
    <source>
        <dbReference type="ARBA" id="ARBA00012315"/>
    </source>
</evidence>
<keyword evidence="6" id="KW-0547">Nucleotide-binding</keyword>
<dbReference type="GO" id="GO:0006012">
    <property type="term" value="P:galactose metabolic process"/>
    <property type="evidence" value="ECO:0007669"/>
    <property type="project" value="InterPro"/>
</dbReference>
<dbReference type="InterPro" id="IPR006204">
    <property type="entry name" value="GHMP_kinase_N_dom"/>
</dbReference>
<dbReference type="Pfam" id="PF00288">
    <property type="entry name" value="GHMP_kinases_N"/>
    <property type="match status" value="1"/>
</dbReference>
<protein>
    <recommendedName>
        <fullName evidence="4">Galactokinase</fullName>
        <ecNumber evidence="3">2.7.1.6</ecNumber>
    </recommendedName>
    <alternativeName>
        <fullName evidence="9">Galactose kinase</fullName>
    </alternativeName>
</protein>
<comment type="pathway">
    <text evidence="1">Carbohydrate metabolism; galactose metabolism.</text>
</comment>
<evidence type="ECO:0000256" key="2">
    <source>
        <dbReference type="ARBA" id="ARBA00006566"/>
    </source>
</evidence>
<gene>
    <name evidence="13" type="primary">GAL1_1</name>
    <name evidence="13" type="ORF">LPJ61_006375</name>
</gene>
<comment type="caution">
    <text evidence="13">The sequence shown here is derived from an EMBL/GenBank/DDBJ whole genome shotgun (WGS) entry which is preliminary data.</text>
</comment>
<evidence type="ECO:0000256" key="10">
    <source>
        <dbReference type="ARBA" id="ARBA00049538"/>
    </source>
</evidence>
<evidence type="ECO:0000256" key="9">
    <source>
        <dbReference type="ARBA" id="ARBA00029590"/>
    </source>
</evidence>
<feature type="non-terminal residue" evidence="13">
    <location>
        <position position="236"/>
    </location>
</feature>
<evidence type="ECO:0000256" key="1">
    <source>
        <dbReference type="ARBA" id="ARBA00004947"/>
    </source>
</evidence>
<dbReference type="PRINTS" id="PR00473">
    <property type="entry name" value="GALCTOKINASE"/>
</dbReference>
<evidence type="ECO:0000313" key="13">
    <source>
        <dbReference type="EMBL" id="KAJ1719132.1"/>
    </source>
</evidence>
<dbReference type="Proteomes" id="UP001143981">
    <property type="component" value="Unassembled WGS sequence"/>
</dbReference>
<dbReference type="PANTHER" id="PTHR10457">
    <property type="entry name" value="MEVALONATE KINASE/GALACTOKINASE"/>
    <property type="match status" value="1"/>
</dbReference>
<name>A0A9W7XVE5_9FUNG</name>
<proteinExistence type="inferred from homology"/>
<accession>A0A9W7XVE5</accession>
<dbReference type="PROSITE" id="PS00106">
    <property type="entry name" value="GALACTOKINASE"/>
    <property type="match status" value="1"/>
</dbReference>
<dbReference type="SUPFAM" id="SSF54211">
    <property type="entry name" value="Ribosomal protein S5 domain 2-like"/>
    <property type="match status" value="1"/>
</dbReference>
<reference evidence="13" key="1">
    <citation type="submission" date="2022-07" db="EMBL/GenBank/DDBJ databases">
        <title>Phylogenomic reconstructions and comparative analyses of Kickxellomycotina fungi.</title>
        <authorList>
            <person name="Reynolds N.K."/>
            <person name="Stajich J.E."/>
            <person name="Barry K."/>
            <person name="Grigoriev I.V."/>
            <person name="Crous P."/>
            <person name="Smith M.E."/>
        </authorList>
    </citation>
    <scope>NUCLEOTIDE SEQUENCE</scope>
    <source>
        <strain evidence="13">BCRC 34381</strain>
    </source>
</reference>
<dbReference type="AlphaFoldDB" id="A0A9W7XVE5"/>
<evidence type="ECO:0000256" key="7">
    <source>
        <dbReference type="ARBA" id="ARBA00022777"/>
    </source>
</evidence>
<dbReference type="GO" id="GO:0004335">
    <property type="term" value="F:galactokinase activity"/>
    <property type="evidence" value="ECO:0007669"/>
    <property type="project" value="UniProtKB-EC"/>
</dbReference>
<evidence type="ECO:0000256" key="8">
    <source>
        <dbReference type="ARBA" id="ARBA00022840"/>
    </source>
</evidence>
<evidence type="ECO:0000256" key="4">
    <source>
        <dbReference type="ARBA" id="ARBA00019487"/>
    </source>
</evidence>
<dbReference type="Gene3D" id="3.30.230.10">
    <property type="match status" value="1"/>
</dbReference>
<dbReference type="PANTHER" id="PTHR10457:SF7">
    <property type="entry name" value="GALACTOKINASE-RELATED"/>
    <property type="match status" value="1"/>
</dbReference>
<organism evidence="13 14">
    <name type="scientific">Coemansia biformis</name>
    <dbReference type="NCBI Taxonomy" id="1286918"/>
    <lineage>
        <taxon>Eukaryota</taxon>
        <taxon>Fungi</taxon>
        <taxon>Fungi incertae sedis</taxon>
        <taxon>Zoopagomycota</taxon>
        <taxon>Kickxellomycotina</taxon>
        <taxon>Kickxellomycetes</taxon>
        <taxon>Kickxellales</taxon>
        <taxon>Kickxellaceae</taxon>
        <taxon>Coemansia</taxon>
    </lineage>
</organism>
<evidence type="ECO:0000256" key="6">
    <source>
        <dbReference type="ARBA" id="ARBA00022741"/>
    </source>
</evidence>
<dbReference type="Pfam" id="PF10509">
    <property type="entry name" value="GalKase_gal_bdg"/>
    <property type="match status" value="1"/>
</dbReference>
<evidence type="ECO:0000259" key="12">
    <source>
        <dbReference type="Pfam" id="PF10509"/>
    </source>
</evidence>
<dbReference type="EMBL" id="JANBOI010003012">
    <property type="protein sequence ID" value="KAJ1719132.1"/>
    <property type="molecule type" value="Genomic_DNA"/>
</dbReference>
<keyword evidence="14" id="KW-1185">Reference proteome</keyword>
<dbReference type="InterPro" id="IPR006203">
    <property type="entry name" value="GHMP_knse_ATP-bd_CS"/>
</dbReference>
<evidence type="ECO:0000259" key="11">
    <source>
        <dbReference type="Pfam" id="PF00288"/>
    </source>
</evidence>
<feature type="domain" description="GHMP kinase N-terminal" evidence="11">
    <location>
        <begin position="119"/>
        <end position="208"/>
    </location>
</feature>
<dbReference type="GO" id="GO:0005524">
    <property type="term" value="F:ATP binding"/>
    <property type="evidence" value="ECO:0007669"/>
    <property type="project" value="UniProtKB-KW"/>
</dbReference>
<sequence>MAAPAPTVRDLADIYSLDVGAQERRHAQLSRAFADMYGAAPDIVARAPGRVNLIGEHIDYCGFPVFPMAIAPDTLVAVRTNGTNRIRVANVDSAKYPAREFSCPGDIFEIDSTIHEWSNYFKCGYRGVLEHAGRSDAKGLDVLVDGAVPAGGGLSSSAAFVCATQLAVQRANGLELSQTELATVAAAAERYVGVNSGGMDQTASIMGQRGSALFIEFHPALRAVPVAFPKTDTPFV</sequence>
<dbReference type="PRINTS" id="PR00959">
    <property type="entry name" value="MEVGALKINASE"/>
</dbReference>
<dbReference type="InterPro" id="IPR020568">
    <property type="entry name" value="Ribosomal_Su5_D2-typ_SF"/>
</dbReference>
<feature type="domain" description="Galactokinase N-terminal" evidence="12">
    <location>
        <begin position="32"/>
        <end position="79"/>
    </location>
</feature>
<dbReference type="EC" id="2.7.1.6" evidence="3"/>
<evidence type="ECO:0000313" key="14">
    <source>
        <dbReference type="Proteomes" id="UP001143981"/>
    </source>
</evidence>
<dbReference type="GO" id="GO:0005829">
    <property type="term" value="C:cytosol"/>
    <property type="evidence" value="ECO:0007669"/>
    <property type="project" value="TreeGrafter"/>
</dbReference>
<evidence type="ECO:0000256" key="5">
    <source>
        <dbReference type="ARBA" id="ARBA00022679"/>
    </source>
</evidence>
<dbReference type="InterPro" id="IPR019539">
    <property type="entry name" value="GalKase_N"/>
</dbReference>
<comment type="catalytic activity">
    <reaction evidence="10">
        <text>alpha-D-galactose + ATP = alpha-D-galactose 1-phosphate + ADP + H(+)</text>
        <dbReference type="Rhea" id="RHEA:13553"/>
        <dbReference type="ChEBI" id="CHEBI:15378"/>
        <dbReference type="ChEBI" id="CHEBI:28061"/>
        <dbReference type="ChEBI" id="CHEBI:30616"/>
        <dbReference type="ChEBI" id="CHEBI:58336"/>
        <dbReference type="ChEBI" id="CHEBI:456216"/>
        <dbReference type="EC" id="2.7.1.6"/>
    </reaction>
    <physiologicalReaction direction="left-to-right" evidence="10">
        <dbReference type="Rhea" id="RHEA:13554"/>
    </physiologicalReaction>
</comment>
<keyword evidence="7" id="KW-0418">Kinase</keyword>
<dbReference type="InterPro" id="IPR000705">
    <property type="entry name" value="Galactokinase"/>
</dbReference>
<dbReference type="OrthoDB" id="187738at2759"/>
<comment type="similarity">
    <text evidence="2">Belongs to the GHMP kinase family. GalK subfamily.</text>
</comment>
<keyword evidence="5 13" id="KW-0808">Transferase</keyword>
<dbReference type="InterPro" id="IPR019741">
    <property type="entry name" value="Galactokinase_CS"/>
</dbReference>
<dbReference type="PROSITE" id="PS00627">
    <property type="entry name" value="GHMP_KINASES_ATP"/>
    <property type="match status" value="1"/>
</dbReference>